<dbReference type="InterPro" id="IPR023577">
    <property type="entry name" value="CYTH_domain"/>
</dbReference>
<dbReference type="EMBL" id="JADIMA010000074">
    <property type="protein sequence ID" value="MBO8473479.1"/>
    <property type="molecule type" value="Genomic_DNA"/>
</dbReference>
<reference evidence="3" key="1">
    <citation type="submission" date="2020-10" db="EMBL/GenBank/DDBJ databases">
        <authorList>
            <person name="Gilroy R."/>
        </authorList>
    </citation>
    <scope>NUCLEOTIDE SEQUENCE</scope>
    <source>
        <strain evidence="3">B1-8020</strain>
    </source>
</reference>
<dbReference type="AlphaFoldDB" id="A0A9D9NH23"/>
<dbReference type="SUPFAM" id="SSF55154">
    <property type="entry name" value="CYTH-like phosphatases"/>
    <property type="match status" value="1"/>
</dbReference>
<dbReference type="PANTHER" id="PTHR40114">
    <property type="entry name" value="SLR0698 PROTEIN"/>
    <property type="match status" value="1"/>
</dbReference>
<dbReference type="Pfam" id="PF01928">
    <property type="entry name" value="CYTH"/>
    <property type="match status" value="1"/>
</dbReference>
<evidence type="ECO:0000313" key="4">
    <source>
        <dbReference type="Proteomes" id="UP000823604"/>
    </source>
</evidence>
<feature type="active site" description="Proton acceptor" evidence="1">
    <location>
        <position position="31"/>
    </location>
</feature>
<accession>A0A9D9NH23</accession>
<dbReference type="PANTHER" id="PTHR40114:SF1">
    <property type="entry name" value="SLR0698 PROTEIN"/>
    <property type="match status" value="1"/>
</dbReference>
<dbReference type="PROSITE" id="PS51707">
    <property type="entry name" value="CYTH"/>
    <property type="match status" value="1"/>
</dbReference>
<evidence type="ECO:0000259" key="2">
    <source>
        <dbReference type="PROSITE" id="PS51707"/>
    </source>
</evidence>
<dbReference type="Proteomes" id="UP000823604">
    <property type="component" value="Unassembled WGS sequence"/>
</dbReference>
<dbReference type="CDD" id="cd07891">
    <property type="entry name" value="CYTH-like_CthTTM-like_1"/>
    <property type="match status" value="1"/>
</dbReference>
<dbReference type="SMART" id="SM01118">
    <property type="entry name" value="CYTH"/>
    <property type="match status" value="1"/>
</dbReference>
<protein>
    <submittedName>
        <fullName evidence="3">CYTH domain-containing protein</fullName>
    </submittedName>
</protein>
<reference evidence="3" key="2">
    <citation type="journal article" date="2021" name="PeerJ">
        <title>Extensive microbial diversity within the chicken gut microbiome revealed by metagenomics and culture.</title>
        <authorList>
            <person name="Gilroy R."/>
            <person name="Ravi A."/>
            <person name="Getino M."/>
            <person name="Pursley I."/>
            <person name="Horton D.L."/>
            <person name="Alikhan N.F."/>
            <person name="Baker D."/>
            <person name="Gharbi K."/>
            <person name="Hall N."/>
            <person name="Watson M."/>
            <person name="Adriaenssens E.M."/>
            <person name="Foster-Nyarko E."/>
            <person name="Jarju S."/>
            <person name="Secka A."/>
            <person name="Antonio M."/>
            <person name="Oren A."/>
            <person name="Chaudhuri R.R."/>
            <person name="La Ragione R."/>
            <person name="Hildebrand F."/>
            <person name="Pallen M.J."/>
        </authorList>
    </citation>
    <scope>NUCLEOTIDE SEQUENCE</scope>
    <source>
        <strain evidence="3">B1-8020</strain>
    </source>
</reference>
<evidence type="ECO:0000256" key="1">
    <source>
        <dbReference type="PIRSR" id="PIRSR016487-1"/>
    </source>
</evidence>
<sequence length="152" mass="17702">MKNTEIERKFLVRSEEYRRSAVSRSEIVQAYLMCDNERSLRVRTRGGHGFITFKANSPAGISRFEWEREIPLEDALALIRQALPGIIEKTRYMVEYEGHTWEIDEFHGNNEGLTVAEIELKDENEMFEKPAWLGEEVTGDPAYLNCNLAKRF</sequence>
<organism evidence="3 4">
    <name type="scientific">Candidatus Merdivivens pullicola</name>
    <dbReference type="NCBI Taxonomy" id="2840872"/>
    <lineage>
        <taxon>Bacteria</taxon>
        <taxon>Pseudomonadati</taxon>
        <taxon>Bacteroidota</taxon>
        <taxon>Bacteroidia</taxon>
        <taxon>Bacteroidales</taxon>
        <taxon>Muribaculaceae</taxon>
        <taxon>Muribaculaceae incertae sedis</taxon>
        <taxon>Candidatus Merdivivens</taxon>
    </lineage>
</organism>
<feature type="domain" description="CYTH" evidence="2">
    <location>
        <begin position="3"/>
        <end position="152"/>
    </location>
</feature>
<evidence type="ECO:0000313" key="3">
    <source>
        <dbReference type="EMBL" id="MBO8473479.1"/>
    </source>
</evidence>
<dbReference type="InterPro" id="IPR033469">
    <property type="entry name" value="CYTH-like_dom_sf"/>
</dbReference>
<gene>
    <name evidence="3" type="ORF">IAB81_07635</name>
</gene>
<dbReference type="InterPro" id="IPR012042">
    <property type="entry name" value="NeuTTM/CthTTM-like"/>
</dbReference>
<comment type="caution">
    <text evidence="3">The sequence shown here is derived from an EMBL/GenBank/DDBJ whole genome shotgun (WGS) entry which is preliminary data.</text>
</comment>
<dbReference type="Gene3D" id="2.40.320.10">
    <property type="entry name" value="Hypothetical Protein Pfu-838710-001"/>
    <property type="match status" value="1"/>
</dbReference>
<name>A0A9D9NH23_9BACT</name>
<proteinExistence type="predicted"/>
<dbReference type="PIRSF" id="PIRSF016487">
    <property type="entry name" value="CYTH_UCP016487"/>
    <property type="match status" value="1"/>
</dbReference>